<sequence>MTCLGCGIELTKRHQKRFCSNRCQRAKERAENTARWLETGVGVPGTGLGHFIRAYLLEAQRGLCAICSRAASWNGLPLNLVCDHIDGDSTNNHRDNLRLICPNCDSQLPTFKSRNRGRGRAWRRQRYLEGKSY</sequence>
<dbReference type="KEGG" id="npi:G7071_07640"/>
<keyword evidence="2" id="KW-0540">Nuclease</keyword>
<protein>
    <submittedName>
        <fullName evidence="2">HNH endonuclease</fullName>
    </submittedName>
</protein>
<dbReference type="AlphaFoldDB" id="A0A6G7YES4"/>
<dbReference type="Proteomes" id="UP000502035">
    <property type="component" value="Chromosome"/>
</dbReference>
<dbReference type="InterPro" id="IPR044925">
    <property type="entry name" value="His-Me_finger_sf"/>
</dbReference>
<evidence type="ECO:0000259" key="1">
    <source>
        <dbReference type="SMART" id="SM00507"/>
    </source>
</evidence>
<proteinExistence type="predicted"/>
<reference evidence="2 3" key="1">
    <citation type="submission" date="2020-03" db="EMBL/GenBank/DDBJ databases">
        <title>Nocardioides sp. nov., isolated from fish.</title>
        <authorList>
            <person name="Hyun D.-W."/>
            <person name="Bae J.-W."/>
        </authorList>
    </citation>
    <scope>NUCLEOTIDE SEQUENCE [LARGE SCALE GENOMIC DNA]</scope>
    <source>
        <strain evidence="2 3">HDW12A</strain>
    </source>
</reference>
<dbReference type="SMART" id="SM00507">
    <property type="entry name" value="HNHc"/>
    <property type="match status" value="1"/>
</dbReference>
<keyword evidence="2" id="KW-0378">Hydrolase</keyword>
<dbReference type="SUPFAM" id="SSF54060">
    <property type="entry name" value="His-Me finger endonucleases"/>
    <property type="match status" value="1"/>
</dbReference>
<dbReference type="GO" id="GO:0004519">
    <property type="term" value="F:endonuclease activity"/>
    <property type="evidence" value="ECO:0007669"/>
    <property type="project" value="UniProtKB-KW"/>
</dbReference>
<evidence type="ECO:0000313" key="3">
    <source>
        <dbReference type="Proteomes" id="UP000502035"/>
    </source>
</evidence>
<accession>A0A6G7YES4</accession>
<name>A0A6G7YES4_9ACTN</name>
<feature type="domain" description="HNH nuclease" evidence="1">
    <location>
        <begin position="51"/>
        <end position="106"/>
    </location>
</feature>
<dbReference type="CDD" id="cd00085">
    <property type="entry name" value="HNHc"/>
    <property type="match status" value="1"/>
</dbReference>
<keyword evidence="3" id="KW-1185">Reference proteome</keyword>
<gene>
    <name evidence="2" type="ORF">G7071_07640</name>
</gene>
<dbReference type="RefSeq" id="WP_166316944.1">
    <property type="nucleotide sequence ID" value="NZ_CP049866.1"/>
</dbReference>
<dbReference type="EMBL" id="CP049866">
    <property type="protein sequence ID" value="QIK75322.1"/>
    <property type="molecule type" value="Genomic_DNA"/>
</dbReference>
<dbReference type="InterPro" id="IPR003615">
    <property type="entry name" value="HNH_nuc"/>
</dbReference>
<dbReference type="InterPro" id="IPR038563">
    <property type="entry name" value="Endonuclease_7_sf"/>
</dbReference>
<evidence type="ECO:0000313" key="2">
    <source>
        <dbReference type="EMBL" id="QIK75322.1"/>
    </source>
</evidence>
<dbReference type="Gene3D" id="3.40.1800.10">
    <property type="entry name" value="His-Me finger endonucleases"/>
    <property type="match status" value="1"/>
</dbReference>
<organism evidence="2 3">
    <name type="scientific">Nocardioides piscis</name>
    <dbReference type="NCBI Taxonomy" id="2714938"/>
    <lineage>
        <taxon>Bacteria</taxon>
        <taxon>Bacillati</taxon>
        <taxon>Actinomycetota</taxon>
        <taxon>Actinomycetes</taxon>
        <taxon>Propionibacteriales</taxon>
        <taxon>Nocardioidaceae</taxon>
        <taxon>Nocardioides</taxon>
    </lineage>
</organism>
<keyword evidence="2" id="KW-0255">Endonuclease</keyword>